<reference evidence="3" key="1">
    <citation type="journal article" date="2022" name="ISME J.">
        <title>Genetic and phylogenetic analysis of dissimilatory iodate-reducing bacteria identifies potential niches across the world's oceans.</title>
        <authorList>
            <person name="Reyes-Umana V."/>
            <person name="Henning Z."/>
            <person name="Lee K."/>
            <person name="Barnum T.P."/>
            <person name="Coates J.D."/>
        </authorList>
    </citation>
    <scope>NUCLEOTIDE SEQUENCE [LARGE SCALE GENOMIC DNA]</scope>
    <source>
        <strain evidence="3">IR12</strain>
    </source>
</reference>
<accession>A0A944HAX9</accession>
<dbReference type="RefSeq" id="WP_214359549.1">
    <property type="nucleotide sequence ID" value="NZ_JAEKFT010000001.1"/>
</dbReference>
<evidence type="ECO:0008006" key="4">
    <source>
        <dbReference type="Google" id="ProtNLM"/>
    </source>
</evidence>
<evidence type="ECO:0000313" key="3">
    <source>
        <dbReference type="Proteomes" id="UP000694660"/>
    </source>
</evidence>
<evidence type="ECO:0000313" key="2">
    <source>
        <dbReference type="EMBL" id="MBT0959801.1"/>
    </source>
</evidence>
<dbReference type="PROSITE" id="PS51257">
    <property type="entry name" value="PROKAR_LIPOPROTEIN"/>
    <property type="match status" value="1"/>
</dbReference>
<comment type="caution">
    <text evidence="2">The sequence shown here is derived from an EMBL/GenBank/DDBJ whole genome shotgun (WGS) entry which is preliminary data.</text>
</comment>
<proteinExistence type="predicted"/>
<evidence type="ECO:0000256" key="1">
    <source>
        <dbReference type="SAM" id="SignalP"/>
    </source>
</evidence>
<sequence length="250" mass="27032">MDRVKQFIIVATALLMAACSSAPKQPIAFNAETIKGESNRIAIQMGAVPEAITTFPGAGCLLCVGIAMAAHSDLSSHVHSLKPDELASLPQRLADTLRAQGAEVSILKEPVDLEALSSNSGKGDDSRQTEKDFRPLSERLGADKLLVITTYNSGVLRKYSQYVPVDVPEAFFWGVSYMVDLKSNTYVWYAPLNRSRKAEGAWNEPPNFPGLTNAYYQVLAESTDYLAGELSNKSDASSAKRVATATVQAK</sequence>
<feature type="signal peptide" evidence="1">
    <location>
        <begin position="1"/>
        <end position="24"/>
    </location>
</feature>
<dbReference type="AlphaFoldDB" id="A0A944HAX9"/>
<keyword evidence="1" id="KW-0732">Signal</keyword>
<name>A0A944HAX9_DENI1</name>
<protein>
    <recommendedName>
        <fullName evidence="4">Lipoprotein</fullName>
    </recommendedName>
</protein>
<keyword evidence="3" id="KW-1185">Reference proteome</keyword>
<organism evidence="2 3">
    <name type="scientific">Denitromonas iodatirespirans</name>
    <dbReference type="NCBI Taxonomy" id="2795389"/>
    <lineage>
        <taxon>Bacteria</taxon>
        <taxon>Pseudomonadati</taxon>
        <taxon>Pseudomonadota</taxon>
        <taxon>Betaproteobacteria</taxon>
        <taxon>Rhodocyclales</taxon>
        <taxon>Zoogloeaceae</taxon>
        <taxon>Denitromonas</taxon>
    </lineage>
</organism>
<dbReference type="Proteomes" id="UP000694660">
    <property type="component" value="Unassembled WGS sequence"/>
</dbReference>
<feature type="chain" id="PRO_5037405239" description="Lipoprotein" evidence="1">
    <location>
        <begin position="25"/>
        <end position="250"/>
    </location>
</feature>
<dbReference type="EMBL" id="JAEKFT010000001">
    <property type="protein sequence ID" value="MBT0959801.1"/>
    <property type="molecule type" value="Genomic_DNA"/>
</dbReference>
<gene>
    <name evidence="2" type="ORF">I8J34_01335</name>
</gene>